<dbReference type="GO" id="GO:0005829">
    <property type="term" value="C:cytosol"/>
    <property type="evidence" value="ECO:0007669"/>
    <property type="project" value="TreeGrafter"/>
</dbReference>
<name>R7TCX3_CAPTE</name>
<dbReference type="STRING" id="283909.R7TCX3"/>
<dbReference type="Pfam" id="PF12796">
    <property type="entry name" value="Ank_2"/>
    <property type="match status" value="1"/>
</dbReference>
<reference evidence="5 7" key="2">
    <citation type="journal article" date="2013" name="Nature">
        <title>Insights into bilaterian evolution from three spiralian genomes.</title>
        <authorList>
            <person name="Simakov O."/>
            <person name="Marletaz F."/>
            <person name="Cho S.J."/>
            <person name="Edsinger-Gonzales E."/>
            <person name="Havlak P."/>
            <person name="Hellsten U."/>
            <person name="Kuo D.H."/>
            <person name="Larsson T."/>
            <person name="Lv J."/>
            <person name="Arendt D."/>
            <person name="Savage R."/>
            <person name="Osoegawa K."/>
            <person name="de Jong P."/>
            <person name="Grimwood J."/>
            <person name="Chapman J.A."/>
            <person name="Shapiro H."/>
            <person name="Aerts A."/>
            <person name="Otillar R.P."/>
            <person name="Terry A.Y."/>
            <person name="Boore J.L."/>
            <person name="Grigoriev I.V."/>
            <person name="Lindberg D.R."/>
            <person name="Seaver E.C."/>
            <person name="Weisblat D.A."/>
            <person name="Putnam N.H."/>
            <person name="Rokhsar D.S."/>
        </authorList>
    </citation>
    <scope>NUCLEOTIDE SEQUENCE</scope>
    <source>
        <strain evidence="5 7">I ESC-2004</strain>
    </source>
</reference>
<sequence>MSVHECLDGRDSQCSVFVHARRNSDGETLLLQALRIDNKKKRKRMFEYLMRRGANPLDTDAKTDRDALAWACSLGRTAEVKSLLVATQGEFDFKRADNQGMTPLHHAVQSMDPDIVTVIAEEMRRLWISLDQIDHRGLTPYLLALKLGLVNISEILLDFGASREQADKRTFRNGDSWLLCGRAERQSKARGRIIASLRRNGDMQNVEKLSLLPQRQGTELIVWRGLVGRLQRQPPPKSKPVRSSMDRDCLMKTLMDSQEYQLSSSYCAAASLPQVSQASNSPSIRFGNLSSFTKFVTTLKTRANKCKKNPQSVTPRSPKAKKVTKKETATPAH</sequence>
<evidence type="ECO:0000256" key="2">
    <source>
        <dbReference type="ARBA" id="ARBA00023043"/>
    </source>
</evidence>
<gene>
    <name evidence="5" type="ORF">CAPTEDRAFT_207206</name>
</gene>
<evidence type="ECO:0000256" key="4">
    <source>
        <dbReference type="SAM" id="MobiDB-lite"/>
    </source>
</evidence>
<evidence type="ECO:0000256" key="1">
    <source>
        <dbReference type="ARBA" id="ARBA00022737"/>
    </source>
</evidence>
<feature type="region of interest" description="Disordered" evidence="4">
    <location>
        <begin position="303"/>
        <end position="333"/>
    </location>
</feature>
<keyword evidence="1" id="KW-0677">Repeat</keyword>
<dbReference type="InterPro" id="IPR036770">
    <property type="entry name" value="Ankyrin_rpt-contain_sf"/>
</dbReference>
<dbReference type="InterPro" id="IPR002110">
    <property type="entry name" value="Ankyrin_rpt"/>
</dbReference>
<dbReference type="SUPFAM" id="SSF48403">
    <property type="entry name" value="Ankyrin repeat"/>
    <property type="match status" value="1"/>
</dbReference>
<reference evidence="6" key="3">
    <citation type="submission" date="2015-06" db="UniProtKB">
        <authorList>
            <consortium name="EnsemblMetazoa"/>
        </authorList>
    </citation>
    <scope>IDENTIFICATION</scope>
</reference>
<dbReference type="EnsemblMetazoa" id="CapteT207206">
    <property type="protein sequence ID" value="CapteP207206"/>
    <property type="gene ID" value="CapteG207206"/>
</dbReference>
<dbReference type="GO" id="GO:0071356">
    <property type="term" value="P:cellular response to tumor necrosis factor"/>
    <property type="evidence" value="ECO:0007669"/>
    <property type="project" value="TreeGrafter"/>
</dbReference>
<evidence type="ECO:0000313" key="5">
    <source>
        <dbReference type="EMBL" id="ELT89332.1"/>
    </source>
</evidence>
<protein>
    <submittedName>
        <fullName evidence="5 6">Uncharacterized protein</fullName>
    </submittedName>
</protein>
<dbReference type="Proteomes" id="UP000014760">
    <property type="component" value="Unassembled WGS sequence"/>
</dbReference>
<dbReference type="AlphaFoldDB" id="R7TCX3"/>
<reference evidence="7" key="1">
    <citation type="submission" date="2012-12" db="EMBL/GenBank/DDBJ databases">
        <authorList>
            <person name="Hellsten U."/>
            <person name="Grimwood J."/>
            <person name="Chapman J.A."/>
            <person name="Shapiro H."/>
            <person name="Aerts A."/>
            <person name="Otillar R.P."/>
            <person name="Terry A.Y."/>
            <person name="Boore J.L."/>
            <person name="Simakov O."/>
            <person name="Marletaz F."/>
            <person name="Cho S.-J."/>
            <person name="Edsinger-Gonzales E."/>
            <person name="Havlak P."/>
            <person name="Kuo D.-H."/>
            <person name="Larsson T."/>
            <person name="Lv J."/>
            <person name="Arendt D."/>
            <person name="Savage R."/>
            <person name="Osoegawa K."/>
            <person name="de Jong P."/>
            <person name="Lindberg D.R."/>
            <person name="Seaver E.C."/>
            <person name="Weisblat D.A."/>
            <person name="Putnam N.H."/>
            <person name="Grigoriev I.V."/>
            <person name="Rokhsar D.S."/>
        </authorList>
    </citation>
    <scope>NUCLEOTIDE SEQUENCE</scope>
    <source>
        <strain evidence="7">I ESC-2004</strain>
    </source>
</reference>
<dbReference type="OrthoDB" id="5406014at2759"/>
<keyword evidence="7" id="KW-1185">Reference proteome</keyword>
<feature type="repeat" description="ANK" evidence="3">
    <location>
        <begin position="136"/>
        <end position="168"/>
    </location>
</feature>
<evidence type="ECO:0000313" key="6">
    <source>
        <dbReference type="EnsemblMetazoa" id="CapteP207206"/>
    </source>
</evidence>
<accession>R7TCX3</accession>
<dbReference type="PANTHER" id="PTHR46680">
    <property type="entry name" value="NF-KAPPA-B INHIBITOR ALPHA"/>
    <property type="match status" value="1"/>
</dbReference>
<dbReference type="GO" id="GO:0051059">
    <property type="term" value="F:NF-kappaB binding"/>
    <property type="evidence" value="ECO:0007669"/>
    <property type="project" value="TreeGrafter"/>
</dbReference>
<keyword evidence="2 3" id="KW-0040">ANK repeat</keyword>
<dbReference type="EMBL" id="KB311417">
    <property type="protein sequence ID" value="ELT89332.1"/>
    <property type="molecule type" value="Genomic_DNA"/>
</dbReference>
<dbReference type="SMART" id="SM00248">
    <property type="entry name" value="ANK"/>
    <property type="match status" value="3"/>
</dbReference>
<proteinExistence type="predicted"/>
<dbReference type="Gene3D" id="1.25.40.20">
    <property type="entry name" value="Ankyrin repeat-containing domain"/>
    <property type="match status" value="1"/>
</dbReference>
<dbReference type="InterPro" id="IPR051070">
    <property type="entry name" value="NF-kappa-B_inhibitor"/>
</dbReference>
<dbReference type="PROSITE" id="PS50088">
    <property type="entry name" value="ANK_REPEAT"/>
    <property type="match status" value="1"/>
</dbReference>
<organism evidence="5">
    <name type="scientific">Capitella teleta</name>
    <name type="common">Polychaete worm</name>
    <dbReference type="NCBI Taxonomy" id="283909"/>
    <lineage>
        <taxon>Eukaryota</taxon>
        <taxon>Metazoa</taxon>
        <taxon>Spiralia</taxon>
        <taxon>Lophotrochozoa</taxon>
        <taxon>Annelida</taxon>
        <taxon>Polychaeta</taxon>
        <taxon>Sedentaria</taxon>
        <taxon>Scolecida</taxon>
        <taxon>Capitellidae</taxon>
        <taxon>Capitella</taxon>
    </lineage>
</organism>
<dbReference type="PANTHER" id="PTHR46680:SF3">
    <property type="entry name" value="NF-KAPPA-B INHIBITOR CACTUS"/>
    <property type="match status" value="1"/>
</dbReference>
<dbReference type="EMBL" id="AMQN01003290">
    <property type="status" value="NOT_ANNOTATED_CDS"/>
    <property type="molecule type" value="Genomic_DNA"/>
</dbReference>
<dbReference type="HOGENOM" id="CLU_834836_0_0_1"/>
<evidence type="ECO:0000256" key="3">
    <source>
        <dbReference type="PROSITE-ProRule" id="PRU00023"/>
    </source>
</evidence>
<evidence type="ECO:0000313" key="7">
    <source>
        <dbReference type="Proteomes" id="UP000014760"/>
    </source>
</evidence>